<sequence length="383" mass="41386">MSATPSAYPMSPPEQRGWHHFLRHGALAALWCGVIGLLLAALSGWHRPGTQVIYSFCIGMNCWLLIDGGRLLIARRLRRRYPGCEGFEHGWPGWPWMVVCVIGGALGGFTIGQLLGDALTGLRTRSLWSAQWSQLATTLTITGLASLGGTAFFYTRGRMTAAQMEAEQARRVAAETQLLLLQAQLEPHMLFNTLANLRVLIGLDATRAQTMLDQLIAFLRATLEASRVGHHPLQTEFARLQDYLSLMQVRMGERLQARFELPPALAGLSLPALLLQPLVENAIKHGLEPQIEGGVLEVSARLQGEDCLLIVADSGRGQAASPGTAGTGFGLQQVRDRLQARYGDAAGLSLSYPAEGGCRIEIHIPHRLMSAPAPGPAPAPTAS</sequence>
<reference evidence="3 4" key="1">
    <citation type="submission" date="2023-06" db="EMBL/GenBank/DDBJ databases">
        <title>Pelomonas sp. APW6 16S ribosomal RNA gene genome sequencing and assembly.</title>
        <authorList>
            <person name="Woo H."/>
        </authorList>
    </citation>
    <scope>NUCLEOTIDE SEQUENCE [LARGE SCALE GENOMIC DNA]</scope>
    <source>
        <strain evidence="3 4">APW6</strain>
    </source>
</reference>
<dbReference type="SUPFAM" id="SSF55874">
    <property type="entry name" value="ATPase domain of HSP90 chaperone/DNA topoisomerase II/histidine kinase"/>
    <property type="match status" value="1"/>
</dbReference>
<dbReference type="GO" id="GO:0016301">
    <property type="term" value="F:kinase activity"/>
    <property type="evidence" value="ECO:0007669"/>
    <property type="project" value="UniProtKB-KW"/>
</dbReference>
<name>A0ABT7LLE5_9BURK</name>
<keyword evidence="3" id="KW-0418">Kinase</keyword>
<keyword evidence="1" id="KW-0812">Transmembrane</keyword>
<proteinExistence type="predicted"/>
<feature type="domain" description="Histidine kinase/HSP90-like ATPase" evidence="2">
    <location>
        <begin position="266"/>
        <end position="368"/>
    </location>
</feature>
<keyword evidence="3" id="KW-0808">Transferase</keyword>
<feature type="transmembrane region" description="Helical" evidence="1">
    <location>
        <begin position="52"/>
        <end position="73"/>
    </location>
</feature>
<dbReference type="SMART" id="SM00387">
    <property type="entry name" value="HATPase_c"/>
    <property type="match status" value="1"/>
</dbReference>
<dbReference type="PANTHER" id="PTHR34220:SF9">
    <property type="entry name" value="SIGNAL TRANSDUCTION HISTIDINE KINASE INTERNAL REGION DOMAIN-CONTAINING PROTEIN"/>
    <property type="match status" value="1"/>
</dbReference>
<comment type="caution">
    <text evidence="3">The sequence shown here is derived from an EMBL/GenBank/DDBJ whole genome shotgun (WGS) entry which is preliminary data.</text>
</comment>
<dbReference type="PANTHER" id="PTHR34220">
    <property type="entry name" value="SENSOR HISTIDINE KINASE YPDA"/>
    <property type="match status" value="1"/>
</dbReference>
<feature type="transmembrane region" description="Helical" evidence="1">
    <location>
        <begin position="21"/>
        <end position="46"/>
    </location>
</feature>
<dbReference type="EMBL" id="JASVDS010000005">
    <property type="protein sequence ID" value="MDL5033663.1"/>
    <property type="molecule type" value="Genomic_DNA"/>
</dbReference>
<dbReference type="InterPro" id="IPR003594">
    <property type="entry name" value="HATPase_dom"/>
</dbReference>
<keyword evidence="4" id="KW-1185">Reference proteome</keyword>
<keyword evidence="1" id="KW-1133">Transmembrane helix</keyword>
<dbReference type="InterPro" id="IPR050640">
    <property type="entry name" value="Bact_2-comp_sensor_kinase"/>
</dbReference>
<evidence type="ECO:0000313" key="3">
    <source>
        <dbReference type="EMBL" id="MDL5033663.1"/>
    </source>
</evidence>
<organism evidence="3 4">
    <name type="scientific">Roseateles subflavus</name>
    <dbReference type="NCBI Taxonomy" id="3053353"/>
    <lineage>
        <taxon>Bacteria</taxon>
        <taxon>Pseudomonadati</taxon>
        <taxon>Pseudomonadota</taxon>
        <taxon>Betaproteobacteria</taxon>
        <taxon>Burkholderiales</taxon>
        <taxon>Sphaerotilaceae</taxon>
        <taxon>Roseateles</taxon>
    </lineage>
</organism>
<evidence type="ECO:0000256" key="1">
    <source>
        <dbReference type="SAM" id="Phobius"/>
    </source>
</evidence>
<feature type="transmembrane region" description="Helical" evidence="1">
    <location>
        <begin position="94"/>
        <end position="115"/>
    </location>
</feature>
<dbReference type="InterPro" id="IPR036890">
    <property type="entry name" value="HATPase_C_sf"/>
</dbReference>
<evidence type="ECO:0000259" key="2">
    <source>
        <dbReference type="SMART" id="SM00387"/>
    </source>
</evidence>
<feature type="transmembrane region" description="Helical" evidence="1">
    <location>
        <begin position="135"/>
        <end position="154"/>
    </location>
</feature>
<dbReference type="RefSeq" id="WP_285983744.1">
    <property type="nucleotide sequence ID" value="NZ_JASVDS010000005.1"/>
</dbReference>
<keyword evidence="1" id="KW-0472">Membrane</keyword>
<dbReference type="Pfam" id="PF06580">
    <property type="entry name" value="His_kinase"/>
    <property type="match status" value="1"/>
</dbReference>
<accession>A0ABT7LLE5</accession>
<evidence type="ECO:0000313" key="4">
    <source>
        <dbReference type="Proteomes" id="UP001238603"/>
    </source>
</evidence>
<gene>
    <name evidence="3" type="ORF">QRD43_17245</name>
</gene>
<dbReference type="Pfam" id="PF02518">
    <property type="entry name" value="HATPase_c"/>
    <property type="match status" value="1"/>
</dbReference>
<dbReference type="InterPro" id="IPR010559">
    <property type="entry name" value="Sig_transdc_His_kin_internal"/>
</dbReference>
<protein>
    <submittedName>
        <fullName evidence="3">Histidine kinase</fullName>
    </submittedName>
</protein>
<dbReference type="Proteomes" id="UP001238603">
    <property type="component" value="Unassembled WGS sequence"/>
</dbReference>
<dbReference type="Gene3D" id="3.30.565.10">
    <property type="entry name" value="Histidine kinase-like ATPase, C-terminal domain"/>
    <property type="match status" value="1"/>
</dbReference>